<feature type="compositionally biased region" description="Basic and acidic residues" evidence="9">
    <location>
        <begin position="10"/>
        <end position="24"/>
    </location>
</feature>
<feature type="compositionally biased region" description="Basic and acidic residues" evidence="9">
    <location>
        <begin position="56"/>
        <end position="65"/>
    </location>
</feature>
<dbReference type="Pfam" id="PF02493">
    <property type="entry name" value="MORN"/>
    <property type="match status" value="11"/>
</dbReference>
<name>A0AAD9P2T0_RIDPI</name>
<evidence type="ECO:0000313" key="10">
    <source>
        <dbReference type="EMBL" id="KAK2187072.1"/>
    </source>
</evidence>
<sequence length="900" mass="102052">MSSNPKKGKSAKDSDKKSARKTEESTPVQDRDDDSSVLEHEDELHIALGQNDQQDEEKQAEENPPPHEPTPEPTYEEPILTQLIVESYEGEKSKGLYEGEGKAIFKMGHEYVGNFSEGLMHGKGKYTWSSGIVYEGDFVKNKITGKGVYRWPDGSTYEGEVFEGKRHGFGTFQKQVTAVDIKIVISCSTYDGEVVDGLRKGFGTFQHGPTCISYTGDWVMSKRHGKGRMDYDKEGFSFYEGDWVNNIRHGWGTRQYPTGNIYQGMWYNNIRHGEGTMRWLDSDQLYTGLWEKGIQHGMGQHYWFLRRVHGSQYPLRNKYDGEFRQRMRHGSGTFYYANGARYEGQWEADKKHGKGKFIFKNGRVYEGIFENDHIQEFPNFEMDGVHTPDLSSIRTRTPVIAERMSVHSNESRNTYGPSFQPDFDHLLQSFPEADREEEATQAIFVIIRHVTNLRKIYNFYSALGYVESPDNTFVMIRMQFWRFLKDCRMHHHDMTLVHMNRVLAETPEQIVDMHDPNSKVLFREFTNHLVTLAFMIFGKETMGTGPVLASCLSKLISEHIIKYSCDVHGYIYYESRRAVNALAHMDDSYEIFKAFCKPQKHPPYDLTFKMRDLLFLLKDIHMINNDLTAKAVVNILGIDDPKVGPEGIINLEIEITFLEFFEALVGCAAVFVTDAVAKDPTTPRPSTSVTQEQSLISIAMSPSRGASQMGLEEGAEDGTVATNASPQQPDGLSENGSIQPSTHHKANGSLKPEHTSNLTGVSPVDGGQLVSETVDSMKKSALTPDMKKSSSFGSSQSGTEHQLVQSNVSVGHAAGEDTEVSLPGRTQHGSTFAFDEQSNTFFVEEEPDEATRLFNFWTHQVHIFFIRKFCPAAQRLMHVQEIIREKYETKSDDITFRAEA</sequence>
<evidence type="ECO:0000256" key="2">
    <source>
        <dbReference type="ARBA" id="ARBA00004430"/>
    </source>
</evidence>
<keyword evidence="3" id="KW-0963">Cytoplasm</keyword>
<evidence type="ECO:0000256" key="7">
    <source>
        <dbReference type="ARBA" id="ARBA00023212"/>
    </source>
</evidence>
<feature type="region of interest" description="Disordered" evidence="9">
    <location>
        <begin position="781"/>
        <end position="800"/>
    </location>
</feature>
<feature type="region of interest" description="Disordered" evidence="9">
    <location>
        <begin position="1"/>
        <end position="77"/>
    </location>
</feature>
<evidence type="ECO:0000256" key="8">
    <source>
        <dbReference type="ARBA" id="ARBA00023273"/>
    </source>
</evidence>
<evidence type="ECO:0000256" key="3">
    <source>
        <dbReference type="ARBA" id="ARBA00022490"/>
    </source>
</evidence>
<evidence type="ECO:0000256" key="4">
    <source>
        <dbReference type="ARBA" id="ARBA00022737"/>
    </source>
</evidence>
<protein>
    <submittedName>
        <fullName evidence="10">Uncharacterized protein</fullName>
    </submittedName>
</protein>
<comment type="caution">
    <text evidence="10">The sequence shown here is derived from an EMBL/GenBank/DDBJ whole genome shotgun (WGS) entry which is preliminary data.</text>
</comment>
<evidence type="ECO:0000256" key="5">
    <source>
        <dbReference type="ARBA" id="ARBA00022846"/>
    </source>
</evidence>
<keyword evidence="7" id="KW-0206">Cytoskeleton</keyword>
<dbReference type="PANTHER" id="PTHR46613:SF1">
    <property type="entry name" value="RADIAL SPOKE HEAD 10 HOMOLOG B-RELATED"/>
    <property type="match status" value="1"/>
</dbReference>
<dbReference type="Proteomes" id="UP001209878">
    <property type="component" value="Unassembled WGS sequence"/>
</dbReference>
<dbReference type="Gene3D" id="2.20.110.10">
    <property type="entry name" value="Histone H3 K4-specific methyltransferase SET7/9 N-terminal domain"/>
    <property type="match status" value="4"/>
</dbReference>
<feature type="compositionally biased region" description="Low complexity" evidence="9">
    <location>
        <begin position="789"/>
        <end position="798"/>
    </location>
</feature>
<organism evidence="10 11">
    <name type="scientific">Ridgeia piscesae</name>
    <name type="common">Tubeworm</name>
    <dbReference type="NCBI Taxonomy" id="27915"/>
    <lineage>
        <taxon>Eukaryota</taxon>
        <taxon>Metazoa</taxon>
        <taxon>Spiralia</taxon>
        <taxon>Lophotrochozoa</taxon>
        <taxon>Annelida</taxon>
        <taxon>Polychaeta</taxon>
        <taxon>Sedentaria</taxon>
        <taxon>Canalipalpata</taxon>
        <taxon>Sabellida</taxon>
        <taxon>Siboglinidae</taxon>
        <taxon>Ridgeia</taxon>
    </lineage>
</organism>
<keyword evidence="4" id="KW-0677">Repeat</keyword>
<accession>A0AAD9P2T0</accession>
<dbReference type="AlphaFoldDB" id="A0AAD9P2T0"/>
<keyword evidence="5" id="KW-0282">Flagellum</keyword>
<reference evidence="10" key="1">
    <citation type="journal article" date="2023" name="Mol. Biol. Evol.">
        <title>Third-Generation Sequencing Reveals the Adaptive Role of the Epigenome in Three Deep-Sea Polychaetes.</title>
        <authorList>
            <person name="Perez M."/>
            <person name="Aroh O."/>
            <person name="Sun Y."/>
            <person name="Lan Y."/>
            <person name="Juniper S.K."/>
            <person name="Young C.R."/>
            <person name="Angers B."/>
            <person name="Qian P.Y."/>
        </authorList>
    </citation>
    <scope>NUCLEOTIDE SEQUENCE</scope>
    <source>
        <strain evidence="10">R07B-5</strain>
    </source>
</reference>
<dbReference type="PANTHER" id="PTHR46613">
    <property type="entry name" value="RADIAL SPOKE HEAD 10 HOMOLOG B-RELATED"/>
    <property type="match status" value="1"/>
</dbReference>
<gene>
    <name evidence="10" type="ORF">NP493_178g03000</name>
</gene>
<dbReference type="EMBL" id="JAODUO010000179">
    <property type="protein sequence ID" value="KAK2187072.1"/>
    <property type="molecule type" value="Genomic_DNA"/>
</dbReference>
<dbReference type="InterPro" id="IPR003409">
    <property type="entry name" value="MORN"/>
</dbReference>
<keyword evidence="6" id="KW-0969">Cilium</keyword>
<proteinExistence type="predicted"/>
<keyword evidence="8" id="KW-0966">Cell projection</keyword>
<dbReference type="GO" id="GO:0005930">
    <property type="term" value="C:axoneme"/>
    <property type="evidence" value="ECO:0007669"/>
    <property type="project" value="UniProtKB-SubCell"/>
</dbReference>
<evidence type="ECO:0000313" key="11">
    <source>
        <dbReference type="Proteomes" id="UP001209878"/>
    </source>
</evidence>
<dbReference type="GO" id="GO:0031514">
    <property type="term" value="C:motile cilium"/>
    <property type="evidence" value="ECO:0007669"/>
    <property type="project" value="UniProtKB-SubCell"/>
</dbReference>
<keyword evidence="11" id="KW-1185">Reference proteome</keyword>
<comment type="subcellular location">
    <subcellularLocation>
        <location evidence="1">Cell projection</location>
        <location evidence="1">Cilium</location>
        <location evidence="1">Flagellum</location>
    </subcellularLocation>
    <subcellularLocation>
        <location evidence="2">Cytoplasm</location>
        <location evidence="2">Cytoskeleton</location>
        <location evidence="2">Cilium axoneme</location>
    </subcellularLocation>
</comment>
<dbReference type="SUPFAM" id="SSF82185">
    <property type="entry name" value="Histone H3 K4-specific methyltransferase SET7/9 N-terminal domain"/>
    <property type="match status" value="3"/>
</dbReference>
<dbReference type="SMART" id="SM00698">
    <property type="entry name" value="MORN"/>
    <property type="match status" value="11"/>
</dbReference>
<evidence type="ECO:0000256" key="6">
    <source>
        <dbReference type="ARBA" id="ARBA00023069"/>
    </source>
</evidence>
<feature type="region of interest" description="Disordered" evidence="9">
    <location>
        <begin position="702"/>
        <end position="768"/>
    </location>
</feature>
<evidence type="ECO:0000256" key="9">
    <source>
        <dbReference type="SAM" id="MobiDB-lite"/>
    </source>
</evidence>
<evidence type="ECO:0000256" key="1">
    <source>
        <dbReference type="ARBA" id="ARBA00004230"/>
    </source>
</evidence>
<feature type="compositionally biased region" description="Polar residues" evidence="9">
    <location>
        <begin position="720"/>
        <end position="741"/>
    </location>
</feature>